<keyword evidence="17" id="KW-1185">Reference proteome</keyword>
<organism evidence="16 17">
    <name type="scientific">Sphingomonas alpina</name>
    <dbReference type="NCBI Taxonomy" id="653931"/>
    <lineage>
        <taxon>Bacteria</taxon>
        <taxon>Pseudomonadati</taxon>
        <taxon>Pseudomonadota</taxon>
        <taxon>Alphaproteobacteria</taxon>
        <taxon>Sphingomonadales</taxon>
        <taxon>Sphingomonadaceae</taxon>
        <taxon>Sphingomonas</taxon>
    </lineage>
</organism>
<evidence type="ECO:0000256" key="9">
    <source>
        <dbReference type="ARBA" id="ARBA00023136"/>
    </source>
</evidence>
<evidence type="ECO:0000256" key="3">
    <source>
        <dbReference type="ARBA" id="ARBA00022452"/>
    </source>
</evidence>
<dbReference type="InterPro" id="IPR039426">
    <property type="entry name" value="TonB-dep_rcpt-like"/>
</dbReference>
<dbReference type="Proteomes" id="UP000516148">
    <property type="component" value="Chromosome"/>
</dbReference>
<feature type="chain" id="PRO_5028875420" evidence="13">
    <location>
        <begin position="25"/>
        <end position="819"/>
    </location>
</feature>
<dbReference type="Pfam" id="PF07715">
    <property type="entry name" value="Plug"/>
    <property type="match status" value="1"/>
</dbReference>
<evidence type="ECO:0000256" key="8">
    <source>
        <dbReference type="ARBA" id="ARBA00023077"/>
    </source>
</evidence>
<keyword evidence="13" id="KW-0732">Signal</keyword>
<keyword evidence="10 11" id="KW-0998">Cell outer membrane</keyword>
<dbReference type="GO" id="GO:0006826">
    <property type="term" value="P:iron ion transport"/>
    <property type="evidence" value="ECO:0007669"/>
    <property type="project" value="UniProtKB-KW"/>
</dbReference>
<keyword evidence="3 11" id="KW-1134">Transmembrane beta strand</keyword>
<keyword evidence="16" id="KW-0675">Receptor</keyword>
<evidence type="ECO:0000256" key="1">
    <source>
        <dbReference type="ARBA" id="ARBA00004571"/>
    </source>
</evidence>
<accession>A0A7H0LFG7</accession>
<dbReference type="InterPro" id="IPR012910">
    <property type="entry name" value="Plug_dom"/>
</dbReference>
<evidence type="ECO:0000256" key="10">
    <source>
        <dbReference type="ARBA" id="ARBA00023237"/>
    </source>
</evidence>
<dbReference type="SUPFAM" id="SSF56935">
    <property type="entry name" value="Porins"/>
    <property type="match status" value="1"/>
</dbReference>
<dbReference type="Pfam" id="PF00593">
    <property type="entry name" value="TonB_dep_Rec_b-barrel"/>
    <property type="match status" value="1"/>
</dbReference>
<evidence type="ECO:0000256" key="13">
    <source>
        <dbReference type="SAM" id="SignalP"/>
    </source>
</evidence>
<evidence type="ECO:0000256" key="7">
    <source>
        <dbReference type="ARBA" id="ARBA00023065"/>
    </source>
</evidence>
<dbReference type="AlphaFoldDB" id="A0A7H0LFG7"/>
<dbReference type="InterPro" id="IPR036942">
    <property type="entry name" value="Beta-barrel_TonB_sf"/>
</dbReference>
<comment type="similarity">
    <text evidence="11 12">Belongs to the TonB-dependent receptor family.</text>
</comment>
<evidence type="ECO:0000313" key="17">
    <source>
        <dbReference type="Proteomes" id="UP000516148"/>
    </source>
</evidence>
<keyword evidence="4" id="KW-0410">Iron transport</keyword>
<feature type="domain" description="TonB-dependent receptor-like beta-barrel" evidence="14">
    <location>
        <begin position="298"/>
        <end position="780"/>
    </location>
</feature>
<comment type="subcellular location">
    <subcellularLocation>
        <location evidence="1 11">Cell outer membrane</location>
        <topology evidence="1 11">Multi-pass membrane protein</topology>
    </subcellularLocation>
</comment>
<proteinExistence type="inferred from homology"/>
<name>A0A7H0LFG7_9SPHN</name>
<evidence type="ECO:0000256" key="12">
    <source>
        <dbReference type="RuleBase" id="RU003357"/>
    </source>
</evidence>
<dbReference type="RefSeq" id="WP_187760748.1">
    <property type="nucleotide sequence ID" value="NZ_CP061038.1"/>
</dbReference>
<dbReference type="Gene3D" id="2.40.170.20">
    <property type="entry name" value="TonB-dependent receptor, beta-barrel domain"/>
    <property type="match status" value="1"/>
</dbReference>
<evidence type="ECO:0000256" key="5">
    <source>
        <dbReference type="ARBA" id="ARBA00022692"/>
    </source>
</evidence>
<feature type="domain" description="TonB-dependent receptor plug" evidence="15">
    <location>
        <begin position="60"/>
        <end position="169"/>
    </location>
</feature>
<dbReference type="PANTHER" id="PTHR32552:SF81">
    <property type="entry name" value="TONB-DEPENDENT OUTER MEMBRANE RECEPTOR"/>
    <property type="match status" value="1"/>
</dbReference>
<keyword evidence="5 11" id="KW-0812">Transmembrane</keyword>
<dbReference type="KEGG" id="spap:H3Z74_16930"/>
<evidence type="ECO:0000256" key="6">
    <source>
        <dbReference type="ARBA" id="ARBA00023004"/>
    </source>
</evidence>
<sequence length="819" mass="88620">MKRSLFTASTMLATSFLVAAPAFAQAAPAPAEQTADPAATAAPVDEGDILVTATRRETSLQKTPLAVSAFSQATLDRQQVNNITDLARFVPSLQFNQQGDQSAVLLTLRGIGNDTAFTEVADPEVAIYIDGIYSPRAQGASVLMYDMERVEVLRGPQGTLFGRNATAGAVGLISAKPTFDKLGGYAEAIVGDYNRIGTRGAINIPISDTLAARFAFVTERHDGYADFQPAPNVPNVDRSAFITTGKKYYAQDQMSGRLSLLWQPSDRFTWNLSAEGFLDKGAPVISLLQTPRPGTKLFSTLSDTAPDTDRYSVAVRSTMDLDISDHAQISYIAGFSRLGGSTQADADAGALPPTGGFDPVTGQQLYLGAFGENRTVKSRYDFTSHELQLKSTGENRFDYILGAYYSHENNSIRFDVDQRDGYRDGSTRAFVGSFIQAKRTIDSLAGFGQVIWHATDAIRLTGGLRYTHDKKADIGGRNVTGFGCPTPGSPICTANFFGAYPNATAEELLALFPQGAFSISNNDVKGSWNKLTYLARVDADLSPGMLGYASISSGFKSGNIQDGGKTTDPETITNYEVGLKSRLFDRRVTLNLAAYYSDFRGYQVNQVVTIRDANGNTISSQVGTQNAKGAKAYGFEAELNANLTDHDRLQFAGTLQKTKLDTLVAIDGRFDDGGNTAAARDLKGNELPHAPRFSATASYEHDFVLANGGRITPRGTIHYETKSYLTYFNGDFKPRTLTTGQVVVYGDGFDSQKAYTRSDLSLRYTAPGDSFSIEAFVQNVEDSKIRTGASTFGPTRYDPVFLSVYQSPRTIGARIKASF</sequence>
<keyword evidence="2 11" id="KW-0813">Transport</keyword>
<evidence type="ECO:0000259" key="14">
    <source>
        <dbReference type="Pfam" id="PF00593"/>
    </source>
</evidence>
<dbReference type="EMBL" id="CP061038">
    <property type="protein sequence ID" value="QNQ08420.1"/>
    <property type="molecule type" value="Genomic_DNA"/>
</dbReference>
<dbReference type="GO" id="GO:0009279">
    <property type="term" value="C:cell outer membrane"/>
    <property type="evidence" value="ECO:0007669"/>
    <property type="project" value="UniProtKB-SubCell"/>
</dbReference>
<keyword evidence="6" id="KW-0408">Iron</keyword>
<evidence type="ECO:0000256" key="4">
    <source>
        <dbReference type="ARBA" id="ARBA00022496"/>
    </source>
</evidence>
<feature type="signal peptide" evidence="13">
    <location>
        <begin position="1"/>
        <end position="24"/>
    </location>
</feature>
<evidence type="ECO:0000256" key="2">
    <source>
        <dbReference type="ARBA" id="ARBA00022448"/>
    </source>
</evidence>
<evidence type="ECO:0000313" key="16">
    <source>
        <dbReference type="EMBL" id="QNQ08420.1"/>
    </source>
</evidence>
<dbReference type="InterPro" id="IPR000531">
    <property type="entry name" value="Beta-barrel_TonB"/>
</dbReference>
<reference evidence="16 17" key="1">
    <citation type="submission" date="2020-09" db="EMBL/GenBank/DDBJ databases">
        <title>Sphingomonas sp., a new species isolated from pork steak.</title>
        <authorList>
            <person name="Heidler von Heilborn D."/>
        </authorList>
    </citation>
    <scope>NUCLEOTIDE SEQUENCE [LARGE SCALE GENOMIC DNA]</scope>
    <source>
        <strain evidence="17">S8-3T</strain>
    </source>
</reference>
<keyword evidence="7" id="KW-0406">Ion transport</keyword>
<keyword evidence="9 11" id="KW-0472">Membrane</keyword>
<evidence type="ECO:0000256" key="11">
    <source>
        <dbReference type="PROSITE-ProRule" id="PRU01360"/>
    </source>
</evidence>
<keyword evidence="8 12" id="KW-0798">TonB box</keyword>
<protein>
    <submittedName>
        <fullName evidence="16">TonB-dependent receptor</fullName>
    </submittedName>
</protein>
<dbReference type="PROSITE" id="PS52016">
    <property type="entry name" value="TONB_DEPENDENT_REC_3"/>
    <property type="match status" value="1"/>
</dbReference>
<gene>
    <name evidence="16" type="ORF">H3Z74_16930</name>
</gene>
<dbReference type="PANTHER" id="PTHR32552">
    <property type="entry name" value="FERRICHROME IRON RECEPTOR-RELATED"/>
    <property type="match status" value="1"/>
</dbReference>
<evidence type="ECO:0000259" key="15">
    <source>
        <dbReference type="Pfam" id="PF07715"/>
    </source>
</evidence>